<evidence type="ECO:0000313" key="2">
    <source>
        <dbReference type="EMBL" id="VFA89617.1"/>
    </source>
</evidence>
<sequence length="431" mass="47190">MINHTNVSRRRFLAGAAAAGVAASLAATGSSLATATPRNAAPGAGALEEFLDLPLTGVAEGVTRGGVHPRLPYDLGRLEALVSQARARGLAPKRYAALLYQLRLVQCTKESGIDLATWDPGTTLARCKPNMIKSYNYYRNFQLRHDELQWAGMGGLVGADFGSGIEDLELGKFIYELPGIAQLSRTIISNVGLRYGIAAQKALPSGLRAVATHADKITPNDLGWFVRKVLVMQKAIYQDMMTQHLTYVRTGLTGIREMHAAEIIDDRTMTAWEDVASGDSSRIARGNADLLRREQEYCVGTLWDQCRGYKNGVGEALTYMTTLAGSPSVAGVPALREFRPVKFTTDVAGAGKTEVQLGIPSWDWSIFSERWTFVTSELLPRYTYQAKHDRAALNRQLATPYEQLWNQSRPLYNIPRILASTVNATKVKPAG</sequence>
<accession>A0ABD7V5L1</accession>
<keyword evidence="1" id="KW-0732">Signal</keyword>
<dbReference type="EMBL" id="CAACYD010000007">
    <property type="protein sequence ID" value="VFA89617.1"/>
    <property type="molecule type" value="Genomic_DNA"/>
</dbReference>
<dbReference type="AlphaFoldDB" id="A0ABD7V5L1"/>
<evidence type="ECO:0000256" key="1">
    <source>
        <dbReference type="SAM" id="SignalP"/>
    </source>
</evidence>
<name>A0ABD7V5L1_9ACTN</name>
<proteinExistence type="predicted"/>
<organism evidence="2 3">
    <name type="scientific">Gordonia paraffinivorans</name>
    <dbReference type="NCBI Taxonomy" id="175628"/>
    <lineage>
        <taxon>Bacteria</taxon>
        <taxon>Bacillati</taxon>
        <taxon>Actinomycetota</taxon>
        <taxon>Actinomycetes</taxon>
        <taxon>Mycobacteriales</taxon>
        <taxon>Gordoniaceae</taxon>
        <taxon>Gordonia</taxon>
    </lineage>
</organism>
<evidence type="ECO:0000313" key="3">
    <source>
        <dbReference type="Proteomes" id="UP000360750"/>
    </source>
</evidence>
<dbReference type="Proteomes" id="UP000360750">
    <property type="component" value="Unassembled WGS sequence"/>
</dbReference>
<dbReference type="InterPro" id="IPR006311">
    <property type="entry name" value="TAT_signal"/>
</dbReference>
<evidence type="ECO:0008006" key="4">
    <source>
        <dbReference type="Google" id="ProtNLM"/>
    </source>
</evidence>
<dbReference type="GeneID" id="60751164"/>
<feature type="signal peptide" evidence="1">
    <location>
        <begin position="1"/>
        <end position="33"/>
    </location>
</feature>
<feature type="chain" id="PRO_5044893564" description="Tat pathway signal protein" evidence="1">
    <location>
        <begin position="34"/>
        <end position="431"/>
    </location>
</feature>
<dbReference type="PROSITE" id="PS51318">
    <property type="entry name" value="TAT"/>
    <property type="match status" value="1"/>
</dbReference>
<reference evidence="2 3" key="1">
    <citation type="submission" date="2019-02" db="EMBL/GenBank/DDBJ databases">
        <authorList>
            <consortium name="Pathogen Informatics"/>
        </authorList>
    </citation>
    <scope>NUCLEOTIDE SEQUENCE [LARGE SCALE GENOMIC DNA]</scope>
    <source>
        <strain evidence="2 3">3012STDY6756503</strain>
    </source>
</reference>
<comment type="caution">
    <text evidence="2">The sequence shown here is derived from an EMBL/GenBank/DDBJ whole genome shotgun (WGS) entry which is preliminary data.</text>
</comment>
<gene>
    <name evidence="2" type="ORF">NCTC8139_03184</name>
</gene>
<dbReference type="RefSeq" id="WP_181954856.1">
    <property type="nucleotide sequence ID" value="NZ_CAACYD010000007.1"/>
</dbReference>
<protein>
    <recommendedName>
        <fullName evidence="4">Tat pathway signal protein</fullName>
    </recommendedName>
</protein>